<dbReference type="InterPro" id="IPR036661">
    <property type="entry name" value="Luciferase-like_sf"/>
</dbReference>
<feature type="domain" description="Luciferase-like" evidence="2">
    <location>
        <begin position="7"/>
        <end position="291"/>
    </location>
</feature>
<keyword evidence="1 3" id="KW-0560">Oxidoreductase</keyword>
<organism evidence="3 4">
    <name type="scientific">Terrimonas ginsenosidimutans</name>
    <dbReference type="NCBI Taxonomy" id="2908004"/>
    <lineage>
        <taxon>Bacteria</taxon>
        <taxon>Pseudomonadati</taxon>
        <taxon>Bacteroidota</taxon>
        <taxon>Chitinophagia</taxon>
        <taxon>Chitinophagales</taxon>
        <taxon>Chitinophagaceae</taxon>
        <taxon>Terrimonas</taxon>
    </lineage>
</organism>
<dbReference type="NCBIfam" id="TIGR03557">
    <property type="entry name" value="F420_G6P_family"/>
    <property type="match status" value="1"/>
</dbReference>
<sequence length="325" mass="35951">MEFAYHASHEQFSPSQLLRYAQLSEQAGFDAIHSSDHFHPWSERQGQSGFAFAWIAAAMQSTGLPFSMVCAPGQRYHPAIVAQAIATIGEMFPSRYSIELGSGEAVNECITGEPWPEKDQRNQRLLESVSIIRELLDGRTVNASGMINVKDATLYTRPSVIPPLFCAAISEETSGWAGSWADGLITTAGEPDEVANKINAFYNGGGKGKPIYLQFCFSYGETTEEAIDGAYDQWRSNLVPVEILAGLRTPQQFDKAATDISVEDVKKNIEIVTGLESLASLFNAYEKLGVDRLILHNVNTNQERFISKFKSWKQGVSNSNKKFTY</sequence>
<gene>
    <name evidence="3" type="ORF">LZZ85_04670</name>
</gene>
<evidence type="ECO:0000313" key="3">
    <source>
        <dbReference type="EMBL" id="MCG2613558.1"/>
    </source>
</evidence>
<dbReference type="Pfam" id="PF00296">
    <property type="entry name" value="Bac_luciferase"/>
    <property type="match status" value="1"/>
</dbReference>
<dbReference type="SUPFAM" id="SSF51679">
    <property type="entry name" value="Bacterial luciferase-like"/>
    <property type="match status" value="1"/>
</dbReference>
<dbReference type="PANTHER" id="PTHR43244:SF1">
    <property type="entry name" value="5,10-METHYLENETETRAHYDROMETHANOPTERIN REDUCTASE"/>
    <property type="match status" value="1"/>
</dbReference>
<dbReference type="CDD" id="cd01097">
    <property type="entry name" value="Tetrahydromethanopterin_reductase"/>
    <property type="match status" value="1"/>
</dbReference>
<dbReference type="GO" id="GO:0016491">
    <property type="term" value="F:oxidoreductase activity"/>
    <property type="evidence" value="ECO:0007669"/>
    <property type="project" value="UniProtKB-KW"/>
</dbReference>
<dbReference type="NCBIfam" id="TIGR03885">
    <property type="entry name" value="flavin_revert"/>
    <property type="match status" value="1"/>
</dbReference>
<dbReference type="Gene3D" id="3.20.20.30">
    <property type="entry name" value="Luciferase-like domain"/>
    <property type="match status" value="1"/>
</dbReference>
<proteinExistence type="predicted"/>
<dbReference type="InterPro" id="IPR050564">
    <property type="entry name" value="F420-G6PD/mer"/>
</dbReference>
<comment type="caution">
    <text evidence="3">The sequence shown here is derived from an EMBL/GenBank/DDBJ whole genome shotgun (WGS) entry which is preliminary data.</text>
</comment>
<reference evidence="3" key="1">
    <citation type="submission" date="2022-01" db="EMBL/GenBank/DDBJ databases">
        <authorList>
            <person name="Jo J.-H."/>
            <person name="Im W.-T."/>
        </authorList>
    </citation>
    <scope>NUCLEOTIDE SEQUENCE</scope>
    <source>
        <strain evidence="3">NA20</strain>
    </source>
</reference>
<keyword evidence="4" id="KW-1185">Reference proteome</keyword>
<name>A0ABS9KMK5_9BACT</name>
<evidence type="ECO:0000256" key="1">
    <source>
        <dbReference type="ARBA" id="ARBA00023002"/>
    </source>
</evidence>
<protein>
    <submittedName>
        <fullName evidence="3">TIGR03885 family FMN-dependent LLM class oxidoreductase</fullName>
        <ecNumber evidence="3">1.-.-.-</ecNumber>
    </submittedName>
</protein>
<dbReference type="InterPro" id="IPR011251">
    <property type="entry name" value="Luciferase-like_dom"/>
</dbReference>
<evidence type="ECO:0000259" key="2">
    <source>
        <dbReference type="Pfam" id="PF00296"/>
    </source>
</evidence>
<dbReference type="PANTHER" id="PTHR43244">
    <property type="match status" value="1"/>
</dbReference>
<accession>A0ABS9KMK5</accession>
<dbReference type="InterPro" id="IPR023907">
    <property type="entry name" value="Non-F420_Flavin_OxRdtase"/>
</dbReference>
<dbReference type="InterPro" id="IPR019945">
    <property type="entry name" value="F420_G6P_DH-rel"/>
</dbReference>
<dbReference type="EC" id="1.-.-.-" evidence="3"/>
<dbReference type="EMBL" id="JAKLTR010000002">
    <property type="protein sequence ID" value="MCG2613558.1"/>
    <property type="molecule type" value="Genomic_DNA"/>
</dbReference>
<dbReference type="RefSeq" id="WP_237868940.1">
    <property type="nucleotide sequence ID" value="NZ_JAKLTR010000002.1"/>
</dbReference>
<dbReference type="Proteomes" id="UP001165367">
    <property type="component" value="Unassembled WGS sequence"/>
</dbReference>
<evidence type="ECO:0000313" key="4">
    <source>
        <dbReference type="Proteomes" id="UP001165367"/>
    </source>
</evidence>